<evidence type="ECO:0000256" key="1">
    <source>
        <dbReference type="SAM" id="Coils"/>
    </source>
</evidence>
<dbReference type="Pfam" id="PF13271">
    <property type="entry name" value="DUF4062"/>
    <property type="match status" value="1"/>
</dbReference>
<reference evidence="3 4" key="1">
    <citation type="submission" date="2024-06" db="EMBL/GenBank/DDBJ databases">
        <authorList>
            <person name="Steensen K."/>
            <person name="Seneca J."/>
            <person name="Bartlau N."/>
            <person name="Yu A.X."/>
            <person name="Polz M.F."/>
        </authorList>
    </citation>
    <scope>NUCLEOTIDE SEQUENCE [LARGE SCALE GENOMIC DNA]</scope>
    <source>
        <strain evidence="3 4">1F9</strain>
    </source>
</reference>
<feature type="coiled-coil region" evidence="1">
    <location>
        <begin position="170"/>
        <end position="197"/>
    </location>
</feature>
<protein>
    <submittedName>
        <fullName evidence="3">DUF4062 domain-containing protein</fullName>
    </submittedName>
</protein>
<evidence type="ECO:0000313" key="3">
    <source>
        <dbReference type="EMBL" id="MEZ8053086.1"/>
    </source>
</evidence>
<keyword evidence="1" id="KW-0175">Coiled coil</keyword>
<dbReference type="InterPro" id="IPR025139">
    <property type="entry name" value="DUF4062"/>
</dbReference>
<dbReference type="RefSeq" id="WP_371707504.1">
    <property type="nucleotide sequence ID" value="NZ_JBGOOL010000017.1"/>
</dbReference>
<dbReference type="EMBL" id="JBGOOL010000017">
    <property type="protein sequence ID" value="MEZ8053086.1"/>
    <property type="molecule type" value="Genomic_DNA"/>
</dbReference>
<sequence>MDKRYQVFVSSTYADLKEERQQVLQTLMEMDCIPSGMEMFPATDEEQWEFIKKIIDDCDYYLLVIGGRYGSLSDDGISYTEKEYQYAVKKGIKVIAFIHESPEELSVSKTDIDPKLMEKLKAFRQNVSTGRLVKFWKQANELPGLVALSLTKTIKMYPAIGWVRANSQSNTETLNEINELRKENDSLRKRVDDLDAQPNVMFDNLADLSETMTVKGSYIAMLGGMSYPWEVQMTWGELFGQISPYLLQTPSDCYVKDKILDDAFFTLNHRYNSYSLDDQNFQTIKMQLMALGLIDVQYTKTTRGDMALFWEITDHGKRTMFKLRTVQTALDLE</sequence>
<evidence type="ECO:0000313" key="4">
    <source>
        <dbReference type="Proteomes" id="UP001569175"/>
    </source>
</evidence>
<name>A0ABV4KKX6_9VIBR</name>
<gene>
    <name evidence="3" type="ORF">ACED57_07970</name>
</gene>
<comment type="caution">
    <text evidence="3">The sequence shown here is derived from an EMBL/GenBank/DDBJ whole genome shotgun (WGS) entry which is preliminary data.</text>
</comment>
<dbReference type="Proteomes" id="UP001569175">
    <property type="component" value="Unassembled WGS sequence"/>
</dbReference>
<organism evidence="3 4">
    <name type="scientific">Vibrio atlanticus</name>
    <dbReference type="NCBI Taxonomy" id="693153"/>
    <lineage>
        <taxon>Bacteria</taxon>
        <taxon>Pseudomonadati</taxon>
        <taxon>Pseudomonadota</taxon>
        <taxon>Gammaproteobacteria</taxon>
        <taxon>Vibrionales</taxon>
        <taxon>Vibrionaceae</taxon>
        <taxon>Vibrio</taxon>
    </lineage>
</organism>
<accession>A0ABV4KKX6</accession>
<feature type="domain" description="DUF4062" evidence="2">
    <location>
        <begin position="6"/>
        <end position="87"/>
    </location>
</feature>
<keyword evidence="4" id="KW-1185">Reference proteome</keyword>
<proteinExistence type="predicted"/>
<evidence type="ECO:0000259" key="2">
    <source>
        <dbReference type="Pfam" id="PF13271"/>
    </source>
</evidence>